<accession>A0A0F9QGW6</accession>
<name>A0A0F9QGW6_9ZZZZ</name>
<comment type="caution">
    <text evidence="2">The sequence shown here is derived from an EMBL/GenBank/DDBJ whole genome shotgun (WGS) entry which is preliminary data.</text>
</comment>
<dbReference type="AlphaFoldDB" id="A0A0F9QGW6"/>
<proteinExistence type="predicted"/>
<sequence>MSITAKRMIITPDCIRHHGSFETALAVALKEVEDAALMCNESWGERANVHVVVEVERIEVVPVDEGPKQVTLSGLPAKEGEDAPAPDMDKNVGGTHKDYWVLSHAQRGKGFVRPVRQVYTHKTCGFNTKMDINIAETYARNPKFYGQTFCVKCKGHYPVGEFVWEGTEEVVGS</sequence>
<gene>
    <name evidence="2" type="ORF">LCGC14_0775370</name>
</gene>
<protein>
    <submittedName>
        <fullName evidence="2">Uncharacterized protein</fullName>
    </submittedName>
</protein>
<evidence type="ECO:0000256" key="1">
    <source>
        <dbReference type="SAM" id="MobiDB-lite"/>
    </source>
</evidence>
<reference evidence="2" key="1">
    <citation type="journal article" date="2015" name="Nature">
        <title>Complex archaea that bridge the gap between prokaryotes and eukaryotes.</title>
        <authorList>
            <person name="Spang A."/>
            <person name="Saw J.H."/>
            <person name="Jorgensen S.L."/>
            <person name="Zaremba-Niedzwiedzka K."/>
            <person name="Martijn J."/>
            <person name="Lind A.E."/>
            <person name="van Eijk R."/>
            <person name="Schleper C."/>
            <person name="Guy L."/>
            <person name="Ettema T.J."/>
        </authorList>
    </citation>
    <scope>NUCLEOTIDE SEQUENCE</scope>
</reference>
<dbReference type="EMBL" id="LAZR01001978">
    <property type="protein sequence ID" value="KKN36247.1"/>
    <property type="molecule type" value="Genomic_DNA"/>
</dbReference>
<feature type="region of interest" description="Disordered" evidence="1">
    <location>
        <begin position="69"/>
        <end position="90"/>
    </location>
</feature>
<organism evidence="2">
    <name type="scientific">marine sediment metagenome</name>
    <dbReference type="NCBI Taxonomy" id="412755"/>
    <lineage>
        <taxon>unclassified sequences</taxon>
        <taxon>metagenomes</taxon>
        <taxon>ecological metagenomes</taxon>
    </lineage>
</organism>
<evidence type="ECO:0000313" key="2">
    <source>
        <dbReference type="EMBL" id="KKN36247.1"/>
    </source>
</evidence>